<dbReference type="NCBIfam" id="TIGR02170">
    <property type="entry name" value="thyX"/>
    <property type="match status" value="1"/>
</dbReference>
<dbReference type="Gene3D" id="3.30.1360.170">
    <property type="match status" value="1"/>
</dbReference>
<name>A0A1F4VPM0_UNCKA</name>
<evidence type="ECO:0000313" key="3">
    <source>
        <dbReference type="Proteomes" id="UP000178964"/>
    </source>
</evidence>
<sequence length="261" mass="29128">MHRVTPRVFLVGETQVVQEGLAAFLTHAGVPEWTSDAPSDSERMVEVMGRLCYRSWEPGLNPNVTKVREHNSDYVANILKTAHGSVLEHAVLNFIFADVSRVFTHELVRHRVGTAFSQESLRYVRLEDLGLWLPTVIQEDDVAVTIFAETFGQLEQLQLRLAAHFRLDDEGVPFSLKKVITSAMRRIAPIGLATAIGFSANIRTLRWLLQLRTAPTAEEEIRLVFGQVGEILVARYPNAFGDFTVTTVDGLPCYTAPNAKA</sequence>
<dbReference type="AlphaFoldDB" id="A0A1F4VPM0"/>
<dbReference type="InterPro" id="IPR003669">
    <property type="entry name" value="Thymidylate_synthase_ThyX"/>
</dbReference>
<dbReference type="PROSITE" id="PS51331">
    <property type="entry name" value="THYX"/>
    <property type="match status" value="1"/>
</dbReference>
<dbReference type="PANTHER" id="PTHR34934:SF1">
    <property type="entry name" value="FLAVIN-DEPENDENT THYMIDYLATE SYNTHASE"/>
    <property type="match status" value="1"/>
</dbReference>
<dbReference type="PANTHER" id="PTHR34934">
    <property type="entry name" value="FLAVIN-DEPENDENT THYMIDYLATE SYNTHASE"/>
    <property type="match status" value="1"/>
</dbReference>
<dbReference type="GO" id="GO:0050797">
    <property type="term" value="F:thymidylate synthase (FAD) activity"/>
    <property type="evidence" value="ECO:0007669"/>
    <property type="project" value="UniProtKB-UniRule"/>
</dbReference>
<gene>
    <name evidence="2" type="ORF">A3A70_02435</name>
</gene>
<dbReference type="GO" id="GO:0070402">
    <property type="term" value="F:NADPH binding"/>
    <property type="evidence" value="ECO:0007669"/>
    <property type="project" value="TreeGrafter"/>
</dbReference>
<dbReference type="Pfam" id="PF02511">
    <property type="entry name" value="Thy1"/>
    <property type="match status" value="1"/>
</dbReference>
<dbReference type="GO" id="GO:0050660">
    <property type="term" value="F:flavin adenine dinucleotide binding"/>
    <property type="evidence" value="ECO:0007669"/>
    <property type="project" value="UniProtKB-UniRule"/>
</dbReference>
<dbReference type="EMBL" id="MEVK01000023">
    <property type="protein sequence ID" value="OGC59144.1"/>
    <property type="molecule type" value="Genomic_DNA"/>
</dbReference>
<dbReference type="Proteomes" id="UP000178964">
    <property type="component" value="Unassembled WGS sequence"/>
</dbReference>
<dbReference type="STRING" id="1802627.A3A70_02435"/>
<reference evidence="2 3" key="1">
    <citation type="journal article" date="2016" name="Nat. Commun.">
        <title>Thousands of microbial genomes shed light on interconnected biogeochemical processes in an aquifer system.</title>
        <authorList>
            <person name="Anantharaman K."/>
            <person name="Brown C.T."/>
            <person name="Hug L.A."/>
            <person name="Sharon I."/>
            <person name="Castelle C.J."/>
            <person name="Probst A.J."/>
            <person name="Thomas B.C."/>
            <person name="Singh A."/>
            <person name="Wilkins M.J."/>
            <person name="Karaoz U."/>
            <person name="Brodie E.L."/>
            <person name="Williams K.H."/>
            <person name="Hubbard S.S."/>
            <person name="Banfield J.F."/>
        </authorList>
    </citation>
    <scope>NUCLEOTIDE SEQUENCE [LARGE SCALE GENOMIC DNA]</scope>
</reference>
<accession>A0A1F4VPM0</accession>
<proteinExistence type="predicted"/>
<dbReference type="GO" id="GO:0006231">
    <property type="term" value="P:dTMP biosynthetic process"/>
    <property type="evidence" value="ECO:0007669"/>
    <property type="project" value="UniProtKB-UniRule"/>
</dbReference>
<organism evidence="2 3">
    <name type="scientific">candidate division WWE3 bacterium RIFCSPLOWO2_01_FULL_42_11</name>
    <dbReference type="NCBI Taxonomy" id="1802627"/>
    <lineage>
        <taxon>Bacteria</taxon>
        <taxon>Katanobacteria</taxon>
    </lineage>
</organism>
<comment type="caution">
    <text evidence="2">The sequence shown here is derived from an EMBL/GenBank/DDBJ whole genome shotgun (WGS) entry which is preliminary data.</text>
</comment>
<dbReference type="EC" id="2.1.1.148" evidence="1"/>
<dbReference type="SUPFAM" id="SSF69796">
    <property type="entry name" value="Thymidylate synthase-complementing protein Thy1"/>
    <property type="match status" value="1"/>
</dbReference>
<dbReference type="CDD" id="cd20175">
    <property type="entry name" value="ThyX"/>
    <property type="match status" value="1"/>
</dbReference>
<evidence type="ECO:0000256" key="1">
    <source>
        <dbReference type="NCBIfam" id="TIGR02170"/>
    </source>
</evidence>
<dbReference type="InterPro" id="IPR036098">
    <property type="entry name" value="Thymidylate_synthase_ThyX_sf"/>
</dbReference>
<dbReference type="GO" id="GO:0004799">
    <property type="term" value="F:thymidylate synthase activity"/>
    <property type="evidence" value="ECO:0007669"/>
    <property type="project" value="TreeGrafter"/>
</dbReference>
<evidence type="ECO:0000313" key="2">
    <source>
        <dbReference type="EMBL" id="OGC59144.1"/>
    </source>
</evidence>
<protein>
    <recommendedName>
        <fullName evidence="1">FAD-dependent thymidylate synthase</fullName>
        <ecNumber evidence="1">2.1.1.148</ecNumber>
    </recommendedName>
</protein>